<organism evidence="1 2">
    <name type="scientific">Patella caerulea</name>
    <name type="common">Rayed Mediterranean limpet</name>
    <dbReference type="NCBI Taxonomy" id="87958"/>
    <lineage>
        <taxon>Eukaryota</taxon>
        <taxon>Metazoa</taxon>
        <taxon>Spiralia</taxon>
        <taxon>Lophotrochozoa</taxon>
        <taxon>Mollusca</taxon>
        <taxon>Gastropoda</taxon>
        <taxon>Patellogastropoda</taxon>
        <taxon>Patelloidea</taxon>
        <taxon>Patellidae</taxon>
        <taxon>Patella</taxon>
    </lineage>
</organism>
<evidence type="ECO:0000313" key="2">
    <source>
        <dbReference type="Proteomes" id="UP001347796"/>
    </source>
</evidence>
<dbReference type="AlphaFoldDB" id="A0AAN8JDF3"/>
<evidence type="ECO:0000313" key="1">
    <source>
        <dbReference type="EMBL" id="KAK6172763.1"/>
    </source>
</evidence>
<comment type="caution">
    <text evidence="1">The sequence shown here is derived from an EMBL/GenBank/DDBJ whole genome shotgun (WGS) entry which is preliminary data.</text>
</comment>
<proteinExistence type="predicted"/>
<name>A0AAN8JDF3_PATCE</name>
<dbReference type="EMBL" id="JAZGQO010000011">
    <property type="protein sequence ID" value="KAK6172763.1"/>
    <property type="molecule type" value="Genomic_DNA"/>
</dbReference>
<gene>
    <name evidence="1" type="ORF">SNE40_016358</name>
</gene>
<dbReference type="Proteomes" id="UP001347796">
    <property type="component" value="Unassembled WGS sequence"/>
</dbReference>
<reference evidence="1 2" key="1">
    <citation type="submission" date="2024-01" db="EMBL/GenBank/DDBJ databases">
        <title>The genome of the rayed Mediterranean limpet Patella caerulea (Linnaeus, 1758).</title>
        <authorList>
            <person name="Anh-Thu Weber A."/>
            <person name="Halstead-Nussloch G."/>
        </authorList>
    </citation>
    <scope>NUCLEOTIDE SEQUENCE [LARGE SCALE GENOMIC DNA]</scope>
    <source>
        <strain evidence="1">AATW-2023a</strain>
        <tissue evidence="1">Whole specimen</tissue>
    </source>
</reference>
<sequence>MRLNQLSKWRDDFSKTTTGKGQLIGRVLGEAIRTVKRQLLEMDYFKPSANEEDDIDERKLQFAPLTNLGCESEFAGLSNCIRTTGGSTPLASHSRKAIVKQNGLLTNSDFCEMSEDDRRKKWKWARSSEQARMARRLETEFLEKVKLSRQLAVQKKNESAGCV</sequence>
<protein>
    <submittedName>
        <fullName evidence="1">Uncharacterized protein</fullName>
    </submittedName>
</protein>
<accession>A0AAN8JDF3</accession>
<keyword evidence="2" id="KW-1185">Reference proteome</keyword>